<protein>
    <submittedName>
        <fullName evidence="4">Hemolysin-type calcium-binding repeat-containing protein</fullName>
    </submittedName>
</protein>
<evidence type="ECO:0000256" key="2">
    <source>
        <dbReference type="ARBA" id="ARBA00022525"/>
    </source>
</evidence>
<dbReference type="AlphaFoldDB" id="A0A285J022"/>
<feature type="chain" id="PRO_5012763894" evidence="3">
    <location>
        <begin position="36"/>
        <end position="420"/>
    </location>
</feature>
<dbReference type="InterPro" id="IPR001343">
    <property type="entry name" value="Hemolysn_Ca-bd"/>
</dbReference>
<dbReference type="PROSITE" id="PS00330">
    <property type="entry name" value="HEMOLYSIN_CALCIUM"/>
    <property type="match status" value="2"/>
</dbReference>
<dbReference type="InterPro" id="IPR018511">
    <property type="entry name" value="Hemolysin-typ_Ca-bd_CS"/>
</dbReference>
<dbReference type="Pfam" id="PF00353">
    <property type="entry name" value="HemolysinCabind"/>
    <property type="match status" value="3"/>
</dbReference>
<dbReference type="PANTHER" id="PTHR38340">
    <property type="entry name" value="S-LAYER PROTEIN"/>
    <property type="match status" value="1"/>
</dbReference>
<comment type="subcellular location">
    <subcellularLocation>
        <location evidence="1">Secreted</location>
    </subcellularLocation>
</comment>
<dbReference type="OrthoDB" id="3281695at2"/>
<evidence type="ECO:0000256" key="3">
    <source>
        <dbReference type="SAM" id="SignalP"/>
    </source>
</evidence>
<name>A0A285J022_9ACTN</name>
<dbReference type="SUPFAM" id="SSF51120">
    <property type="entry name" value="beta-Roll"/>
    <property type="match status" value="3"/>
</dbReference>
<dbReference type="GO" id="GO:0005576">
    <property type="term" value="C:extracellular region"/>
    <property type="evidence" value="ECO:0007669"/>
    <property type="project" value="UniProtKB-SubCell"/>
</dbReference>
<dbReference type="PRINTS" id="PR00313">
    <property type="entry name" value="CABNDNGRPT"/>
</dbReference>
<dbReference type="GO" id="GO:0005509">
    <property type="term" value="F:calcium ion binding"/>
    <property type="evidence" value="ECO:0007669"/>
    <property type="project" value="InterPro"/>
</dbReference>
<dbReference type="InterPro" id="IPR050557">
    <property type="entry name" value="RTX_toxin/Mannuronan_C5-epim"/>
</dbReference>
<keyword evidence="2" id="KW-0964">Secreted</keyword>
<organism evidence="4 5">
    <name type="scientific">Paractinoplanes atraurantiacus</name>
    <dbReference type="NCBI Taxonomy" id="1036182"/>
    <lineage>
        <taxon>Bacteria</taxon>
        <taxon>Bacillati</taxon>
        <taxon>Actinomycetota</taxon>
        <taxon>Actinomycetes</taxon>
        <taxon>Micromonosporales</taxon>
        <taxon>Micromonosporaceae</taxon>
        <taxon>Paractinoplanes</taxon>
    </lineage>
</organism>
<keyword evidence="3" id="KW-0732">Signal</keyword>
<dbReference type="PANTHER" id="PTHR38340:SF1">
    <property type="entry name" value="S-LAYER PROTEIN"/>
    <property type="match status" value="1"/>
</dbReference>
<sequence>MSLGAFRNRRVLVRAGIFTALGAVPVLVLSAPAYAATGTAKVGNTIQVNAANNRANNITITRAGANFFITDLGDTPAAGAGCAVAGVRTVRCSAAGVVRLVVNTGNLNDRVNNLTGTPSTQNGGLGNDTLLGGTGPDLLIGAGGNDGMTGRAGLDTLLGQAGNDTANALAVADGRDVFSGGVGNDTTSYANRGARVVVTLNGAANDGAPGELDNNLADVENINGGRGNDLLVGNAVANRINGNLGNDTLNGLAGNDTLTGGFGNDTSIGGLGNDTAVALALRDGRDTFSGGPGVDTTNYAARALPVNVTLNNIANDGSAPEFDNNLVDVENVIGGRGSDNLVGSAAANRMFGLGGADFIFGGAGNDTLVGGAGGDRMFGQAGNDTLNSVDGVRGNDRNDGGVNVDRCVADLLDVKISCEL</sequence>
<dbReference type="Proteomes" id="UP000219612">
    <property type="component" value="Unassembled WGS sequence"/>
</dbReference>
<evidence type="ECO:0000313" key="5">
    <source>
        <dbReference type="Proteomes" id="UP000219612"/>
    </source>
</evidence>
<proteinExistence type="predicted"/>
<gene>
    <name evidence="4" type="ORF">SAMN05421748_11321</name>
</gene>
<dbReference type="EMBL" id="OBDY01000013">
    <property type="protein sequence ID" value="SNY52511.1"/>
    <property type="molecule type" value="Genomic_DNA"/>
</dbReference>
<dbReference type="Gene3D" id="2.150.10.10">
    <property type="entry name" value="Serralysin-like metalloprotease, C-terminal"/>
    <property type="match status" value="3"/>
</dbReference>
<reference evidence="4 5" key="1">
    <citation type="submission" date="2017-09" db="EMBL/GenBank/DDBJ databases">
        <authorList>
            <person name="Ehlers B."/>
            <person name="Leendertz F.H."/>
        </authorList>
    </citation>
    <scope>NUCLEOTIDE SEQUENCE [LARGE SCALE GENOMIC DNA]</scope>
    <source>
        <strain evidence="4 5">CGMCC 4.6857</strain>
    </source>
</reference>
<evidence type="ECO:0000256" key="1">
    <source>
        <dbReference type="ARBA" id="ARBA00004613"/>
    </source>
</evidence>
<feature type="signal peptide" evidence="3">
    <location>
        <begin position="1"/>
        <end position="35"/>
    </location>
</feature>
<keyword evidence="5" id="KW-1185">Reference proteome</keyword>
<dbReference type="InterPro" id="IPR011049">
    <property type="entry name" value="Serralysin-like_metalloprot_C"/>
</dbReference>
<evidence type="ECO:0000313" key="4">
    <source>
        <dbReference type="EMBL" id="SNY52511.1"/>
    </source>
</evidence>
<accession>A0A285J022</accession>